<dbReference type="InterPro" id="IPR006076">
    <property type="entry name" value="FAD-dep_OxRdtase"/>
</dbReference>
<feature type="domain" description="FAD dependent oxidoreductase" evidence="2">
    <location>
        <begin position="30"/>
        <end position="381"/>
    </location>
</feature>
<keyword evidence="1" id="KW-0560">Oxidoreductase</keyword>
<dbReference type="Gene3D" id="3.30.9.10">
    <property type="entry name" value="D-Amino Acid Oxidase, subunit A, domain 2"/>
    <property type="match status" value="1"/>
</dbReference>
<dbReference type="STRING" id="578942.SAMN05216289_10610"/>
<dbReference type="SUPFAM" id="SSF51905">
    <property type="entry name" value="FAD/NAD(P)-binding domain"/>
    <property type="match status" value="1"/>
</dbReference>
<dbReference type="AlphaFoldDB" id="A0A1I4WUH0"/>
<protein>
    <submittedName>
        <fullName evidence="3">Glycine/D-amino acid oxidase</fullName>
    </submittedName>
</protein>
<dbReference type="PANTHER" id="PTHR13847">
    <property type="entry name" value="SARCOSINE DEHYDROGENASE-RELATED"/>
    <property type="match status" value="1"/>
</dbReference>
<gene>
    <name evidence="3" type="ORF">SAMN05216289_10610</name>
</gene>
<organism evidence="3 4">
    <name type="scientific">Dokdonella immobilis</name>
    <dbReference type="NCBI Taxonomy" id="578942"/>
    <lineage>
        <taxon>Bacteria</taxon>
        <taxon>Pseudomonadati</taxon>
        <taxon>Pseudomonadota</taxon>
        <taxon>Gammaproteobacteria</taxon>
        <taxon>Lysobacterales</taxon>
        <taxon>Rhodanobacteraceae</taxon>
        <taxon>Dokdonella</taxon>
    </lineage>
</organism>
<evidence type="ECO:0000313" key="3">
    <source>
        <dbReference type="EMBL" id="SFN16619.1"/>
    </source>
</evidence>
<dbReference type="PANTHER" id="PTHR13847:SF201">
    <property type="entry name" value="PUTATIBE OXIDOREDUCTASE"/>
    <property type="match status" value="1"/>
</dbReference>
<dbReference type="GO" id="GO:0016491">
    <property type="term" value="F:oxidoreductase activity"/>
    <property type="evidence" value="ECO:0007669"/>
    <property type="project" value="UniProtKB-KW"/>
</dbReference>
<accession>A0A1I4WUH0</accession>
<evidence type="ECO:0000256" key="1">
    <source>
        <dbReference type="ARBA" id="ARBA00023002"/>
    </source>
</evidence>
<keyword evidence="4" id="KW-1185">Reference proteome</keyword>
<dbReference type="InterPro" id="IPR036188">
    <property type="entry name" value="FAD/NAD-bd_sf"/>
</dbReference>
<dbReference type="Gene3D" id="3.50.50.60">
    <property type="entry name" value="FAD/NAD(P)-binding domain"/>
    <property type="match status" value="1"/>
</dbReference>
<dbReference type="GO" id="GO:0005737">
    <property type="term" value="C:cytoplasm"/>
    <property type="evidence" value="ECO:0007669"/>
    <property type="project" value="TreeGrafter"/>
</dbReference>
<dbReference type="RefSeq" id="WP_092406062.1">
    <property type="nucleotide sequence ID" value="NZ_FOVF01000006.1"/>
</dbReference>
<dbReference type="Proteomes" id="UP000198575">
    <property type="component" value="Unassembled WGS sequence"/>
</dbReference>
<reference evidence="3 4" key="1">
    <citation type="submission" date="2016-10" db="EMBL/GenBank/DDBJ databases">
        <authorList>
            <person name="de Groot N.N."/>
        </authorList>
    </citation>
    <scope>NUCLEOTIDE SEQUENCE [LARGE SCALE GENOMIC DNA]</scope>
    <source>
        <strain evidence="3 4">CGMCC 1.7659</strain>
    </source>
</reference>
<name>A0A1I4WUH0_9GAMM</name>
<dbReference type="EMBL" id="FOVF01000006">
    <property type="protein sequence ID" value="SFN16619.1"/>
    <property type="molecule type" value="Genomic_DNA"/>
</dbReference>
<proteinExistence type="predicted"/>
<dbReference type="Pfam" id="PF01266">
    <property type="entry name" value="DAO"/>
    <property type="match status" value="1"/>
</dbReference>
<sequence>MDLKSGSPYWMLKNAQAAFYPPLERDHRCDVLIIGAGITAALVARELIASGRSVTLVDRRQAGWGSTSASTALLQYEIDVELQALGRTFGLDAALLAYRACEAAVRDLLRLARRLRKVDVRPMRSLYFSSHWYHDRRVRAEAALRRRHGFEVECLERESLAQRFGLDAGVGLLSAVAAEVDPVQFARRLLAQAIRNGAELFERTAVAAIDPSARGATVRLDNGRQIRCRHVVVAAGYESQGFLDERVARNRSSYAFVTDPLPDGIGPLDECVVWETARPYLYARSTVDRRLIIGGEDDAIDIPARRDASVSSKAEKLRRRFAARFADVPLEIAFAWAGTFAETPDGLPYFGPHARYGPRVHFAMAYGGNGITYSAIGARIIRAALEGDEHPCAGLFSFTRKGS</sequence>
<evidence type="ECO:0000259" key="2">
    <source>
        <dbReference type="Pfam" id="PF01266"/>
    </source>
</evidence>
<dbReference type="OrthoDB" id="311718at2"/>
<evidence type="ECO:0000313" key="4">
    <source>
        <dbReference type="Proteomes" id="UP000198575"/>
    </source>
</evidence>